<organism evidence="1 2">
    <name type="scientific">Amylolactobacillus amylotrophicus DSM 20534</name>
    <dbReference type="NCBI Taxonomy" id="1423722"/>
    <lineage>
        <taxon>Bacteria</taxon>
        <taxon>Bacillati</taxon>
        <taxon>Bacillota</taxon>
        <taxon>Bacilli</taxon>
        <taxon>Lactobacillales</taxon>
        <taxon>Lactobacillaceae</taxon>
        <taxon>Amylolactobacillus</taxon>
    </lineage>
</organism>
<dbReference type="PATRIC" id="fig|1423722.3.peg.938"/>
<evidence type="ECO:0000313" key="2">
    <source>
        <dbReference type="Proteomes" id="UP000050909"/>
    </source>
</evidence>
<reference evidence="1 2" key="1">
    <citation type="journal article" date="2015" name="Genome Announc.">
        <title>Expanding the biotechnology potential of lactobacilli through comparative genomics of 213 strains and associated genera.</title>
        <authorList>
            <person name="Sun Z."/>
            <person name="Harris H.M."/>
            <person name="McCann A."/>
            <person name="Guo C."/>
            <person name="Argimon S."/>
            <person name="Zhang W."/>
            <person name="Yang X."/>
            <person name="Jeffery I.B."/>
            <person name="Cooney J.C."/>
            <person name="Kagawa T.F."/>
            <person name="Liu W."/>
            <person name="Song Y."/>
            <person name="Salvetti E."/>
            <person name="Wrobel A."/>
            <person name="Rasinkangas P."/>
            <person name="Parkhill J."/>
            <person name="Rea M.C."/>
            <person name="O'Sullivan O."/>
            <person name="Ritari J."/>
            <person name="Douillard F.P."/>
            <person name="Paul Ross R."/>
            <person name="Yang R."/>
            <person name="Briner A.E."/>
            <person name="Felis G.E."/>
            <person name="de Vos W.M."/>
            <person name="Barrangou R."/>
            <person name="Klaenhammer T.R."/>
            <person name="Caufield P.W."/>
            <person name="Cui Y."/>
            <person name="Zhang H."/>
            <person name="O'Toole P.W."/>
        </authorList>
    </citation>
    <scope>NUCLEOTIDE SEQUENCE [LARGE SCALE GENOMIC DNA]</scope>
    <source>
        <strain evidence="1 2">DSM 20534</strain>
    </source>
</reference>
<evidence type="ECO:0000313" key="1">
    <source>
        <dbReference type="EMBL" id="KRK38147.1"/>
    </source>
</evidence>
<dbReference type="RefSeq" id="WP_056945903.1">
    <property type="nucleotide sequence ID" value="NZ_AZCV01000002.1"/>
</dbReference>
<keyword evidence="2" id="KW-1185">Reference proteome</keyword>
<comment type="caution">
    <text evidence="1">The sequence shown here is derived from an EMBL/GenBank/DDBJ whole genome shotgun (WGS) entry which is preliminary data.</text>
</comment>
<name>A0A0R1H150_9LACO</name>
<dbReference type="EMBL" id="AZCV01000002">
    <property type="protein sequence ID" value="KRK38147.1"/>
    <property type="molecule type" value="Genomic_DNA"/>
</dbReference>
<gene>
    <name evidence="1" type="ORF">FC62_GL000922</name>
</gene>
<accession>A0A0R1H150</accession>
<protein>
    <submittedName>
        <fullName evidence="1">Uncharacterized protein</fullName>
    </submittedName>
</protein>
<sequence length="88" mass="10302">MLIIKKPKVNAKEVSFILKNKAMIINKVNGFADEYYTSIVGSGKLPPKFKFTTLKYFHDELGITEEISKRDKIKRLQRLKQRNQDSDR</sequence>
<dbReference type="Proteomes" id="UP000050909">
    <property type="component" value="Unassembled WGS sequence"/>
</dbReference>
<proteinExistence type="predicted"/>
<dbReference type="AlphaFoldDB" id="A0A0R1H150"/>